<dbReference type="PANTHER" id="PTHR43649:SF12">
    <property type="entry name" value="DIACETYLCHITOBIOSE BINDING PROTEIN DASA"/>
    <property type="match status" value="1"/>
</dbReference>
<name>A0A327XL05_9RHOB</name>
<evidence type="ECO:0000256" key="2">
    <source>
        <dbReference type="ARBA" id="ARBA00008520"/>
    </source>
</evidence>
<organism evidence="4 5">
    <name type="scientific">Salipiger aestuarii</name>
    <dbReference type="NCBI Taxonomy" id="568098"/>
    <lineage>
        <taxon>Bacteria</taxon>
        <taxon>Pseudomonadati</taxon>
        <taxon>Pseudomonadota</taxon>
        <taxon>Alphaproteobacteria</taxon>
        <taxon>Rhodobacterales</taxon>
        <taxon>Roseobacteraceae</taxon>
        <taxon>Salipiger</taxon>
    </lineage>
</organism>
<dbReference type="GO" id="GO:0042597">
    <property type="term" value="C:periplasmic space"/>
    <property type="evidence" value="ECO:0007669"/>
    <property type="project" value="UniProtKB-SubCell"/>
</dbReference>
<feature type="chain" id="PRO_5016312413" evidence="3">
    <location>
        <begin position="22"/>
        <end position="469"/>
    </location>
</feature>
<keyword evidence="4" id="KW-0762">Sugar transport</keyword>
<evidence type="ECO:0000313" key="4">
    <source>
        <dbReference type="EMBL" id="RAK09480.1"/>
    </source>
</evidence>
<dbReference type="Pfam" id="PF13416">
    <property type="entry name" value="SBP_bac_8"/>
    <property type="match status" value="1"/>
</dbReference>
<evidence type="ECO:0000256" key="3">
    <source>
        <dbReference type="SAM" id="SignalP"/>
    </source>
</evidence>
<proteinExistence type="inferred from homology"/>
<dbReference type="SUPFAM" id="SSF53850">
    <property type="entry name" value="Periplasmic binding protein-like II"/>
    <property type="match status" value="1"/>
</dbReference>
<keyword evidence="3" id="KW-0732">Signal</keyword>
<dbReference type="AlphaFoldDB" id="A0A327XL05"/>
<feature type="signal peptide" evidence="3">
    <location>
        <begin position="1"/>
        <end position="21"/>
    </location>
</feature>
<sequence>MYRRRTFLTAASAFVGWPALGAPADSAAVLAERLGRPMRLLVPDGSQANVMPVIARFEAAHGCKIETIVTDLDDINATLLLEAILPEMQIDIALPATFGIPDLSEAGAILPLDHLAGRFGLSSPGGIGDRYDNRLWGFQTDGDVYLMFYHREMLEDPQEQARYADDTGAALAVPRTWDDLDRQMAFFHRPDQGRYGGCLYRTATYAAWEWWARFHARGGLPFDSDCRASITNDAGVGALEAMIAASAHLTGAELGLFDNWTRYNRGDVYANIGWGGTQKALNRPGAGMRGRVVHGPLPGGGDQPLAYFNWGWSYVVARHCPVPELAYLFCDHAVSPGPSADAVAALEGYFDPFRAEHYDDPRIIAAYGDTFLAEHRKAMSDPIPDLYIARRNEYFESLTAWLLRALAGHTDPESALGYVSSRWDIITQQAGADAQCARWLHLQDRYPERFRQAGAQQPAKIAPGRSWRQ</sequence>
<evidence type="ECO:0000256" key="1">
    <source>
        <dbReference type="ARBA" id="ARBA00004418"/>
    </source>
</evidence>
<keyword evidence="5" id="KW-1185">Reference proteome</keyword>
<dbReference type="EMBL" id="QLMG01000067">
    <property type="protein sequence ID" value="RAK09480.1"/>
    <property type="molecule type" value="Genomic_DNA"/>
</dbReference>
<comment type="similarity">
    <text evidence="2">Belongs to the bacterial solute-binding protein 1 family.</text>
</comment>
<accession>A0A327XL05</accession>
<dbReference type="PANTHER" id="PTHR43649">
    <property type="entry name" value="ARABINOSE-BINDING PROTEIN-RELATED"/>
    <property type="match status" value="1"/>
</dbReference>
<dbReference type="Gene3D" id="3.40.190.10">
    <property type="entry name" value="Periplasmic binding protein-like II"/>
    <property type="match status" value="2"/>
</dbReference>
<protein>
    <submittedName>
        <fullName evidence="4">Multiple sugar transport system substrate-binding protein</fullName>
    </submittedName>
</protein>
<dbReference type="Proteomes" id="UP000249165">
    <property type="component" value="Unassembled WGS sequence"/>
</dbReference>
<gene>
    <name evidence="4" type="ORF">ATI53_106717</name>
</gene>
<reference evidence="4 5" key="1">
    <citation type="submission" date="2018-06" db="EMBL/GenBank/DDBJ databases">
        <title>Genomic Encyclopedia of Archaeal and Bacterial Type Strains, Phase II (KMG-II): from individual species to whole genera.</title>
        <authorList>
            <person name="Goeker M."/>
        </authorList>
    </citation>
    <scope>NUCLEOTIDE SEQUENCE [LARGE SCALE GENOMIC DNA]</scope>
    <source>
        <strain evidence="4 5">DSM 22011</strain>
    </source>
</reference>
<comment type="caution">
    <text evidence="4">The sequence shown here is derived from an EMBL/GenBank/DDBJ whole genome shotgun (WGS) entry which is preliminary data.</text>
</comment>
<evidence type="ECO:0000313" key="5">
    <source>
        <dbReference type="Proteomes" id="UP000249165"/>
    </source>
</evidence>
<keyword evidence="4" id="KW-0813">Transport</keyword>
<dbReference type="InterPro" id="IPR006059">
    <property type="entry name" value="SBP"/>
</dbReference>
<comment type="subcellular location">
    <subcellularLocation>
        <location evidence="1">Periplasm</location>
    </subcellularLocation>
</comment>
<dbReference type="InterPro" id="IPR050490">
    <property type="entry name" value="Bact_solute-bd_prot1"/>
</dbReference>